<feature type="compositionally biased region" description="Basic and acidic residues" evidence="1">
    <location>
        <begin position="215"/>
        <end position="234"/>
    </location>
</feature>
<dbReference type="PANTHER" id="PTHR21656:SF2">
    <property type="entry name" value="MALE-SPECIFIC LETHAL 1 HOMOLOG"/>
    <property type="match status" value="1"/>
</dbReference>
<dbReference type="InterPro" id="IPR029332">
    <property type="entry name" value="PEHE_dom"/>
</dbReference>
<feature type="compositionally biased region" description="Basic and acidic residues" evidence="1">
    <location>
        <begin position="1"/>
        <end position="11"/>
    </location>
</feature>
<dbReference type="PROSITE" id="PS52052">
    <property type="entry name" value="PEHE"/>
    <property type="match status" value="1"/>
</dbReference>
<evidence type="ECO:0000313" key="4">
    <source>
        <dbReference type="Proteomes" id="UP000507470"/>
    </source>
</evidence>
<feature type="region of interest" description="Disordered" evidence="1">
    <location>
        <begin position="60"/>
        <end position="92"/>
    </location>
</feature>
<dbReference type="Pfam" id="PF15275">
    <property type="entry name" value="PEHE"/>
    <property type="match status" value="1"/>
</dbReference>
<organism evidence="3 4">
    <name type="scientific">Mytilus coruscus</name>
    <name type="common">Sea mussel</name>
    <dbReference type="NCBI Taxonomy" id="42192"/>
    <lineage>
        <taxon>Eukaryota</taxon>
        <taxon>Metazoa</taxon>
        <taxon>Spiralia</taxon>
        <taxon>Lophotrochozoa</taxon>
        <taxon>Mollusca</taxon>
        <taxon>Bivalvia</taxon>
        <taxon>Autobranchia</taxon>
        <taxon>Pteriomorphia</taxon>
        <taxon>Mytilida</taxon>
        <taxon>Mytiloidea</taxon>
        <taxon>Mytilidae</taxon>
        <taxon>Mytilinae</taxon>
        <taxon>Mytilus</taxon>
    </lineage>
</organism>
<dbReference type="GO" id="GO:0003682">
    <property type="term" value="F:chromatin binding"/>
    <property type="evidence" value="ECO:0007669"/>
    <property type="project" value="TreeGrafter"/>
</dbReference>
<accession>A0A6J8B9V6</accession>
<dbReference type="InterPro" id="IPR026711">
    <property type="entry name" value="Msl-1"/>
</dbReference>
<name>A0A6J8B9V6_MYTCO</name>
<dbReference type="Proteomes" id="UP000507470">
    <property type="component" value="Unassembled WGS sequence"/>
</dbReference>
<feature type="compositionally biased region" description="Basic and acidic residues" evidence="1">
    <location>
        <begin position="60"/>
        <end position="88"/>
    </location>
</feature>
<keyword evidence="4" id="KW-1185">Reference proteome</keyword>
<dbReference type="GO" id="GO:0072487">
    <property type="term" value="C:MSL complex"/>
    <property type="evidence" value="ECO:0007669"/>
    <property type="project" value="InterPro"/>
</dbReference>
<feature type="domain" description="PEHE" evidence="2">
    <location>
        <begin position="323"/>
        <end position="440"/>
    </location>
</feature>
<gene>
    <name evidence="3" type="ORF">MCOR_15759</name>
</gene>
<proteinExistence type="predicted"/>
<dbReference type="Gene3D" id="1.20.5.170">
    <property type="match status" value="1"/>
</dbReference>
<dbReference type="SMART" id="SM01300">
    <property type="entry name" value="PEHE"/>
    <property type="match status" value="1"/>
</dbReference>
<dbReference type="AlphaFoldDB" id="A0A6J8B9V6"/>
<dbReference type="EMBL" id="CACVKT020002747">
    <property type="protein sequence ID" value="CAC5379724.1"/>
    <property type="molecule type" value="Genomic_DNA"/>
</dbReference>
<feature type="region of interest" description="Disordered" evidence="1">
    <location>
        <begin position="154"/>
        <end position="235"/>
    </location>
</feature>
<evidence type="ECO:0000259" key="2">
    <source>
        <dbReference type="PROSITE" id="PS52052"/>
    </source>
</evidence>
<sequence length="459" mass="53533">MTGDRLKHDVSSDVGRSDGTCRSGVTRRRLAKPTSLRENGSLKFENDLALALKESLKYAKQMDSEPKPMEDSSIRRNNIENQKNELETKSSISSRMDTLGEMQLKELLVLHIDLIQHQQELVIQKDRQIKQIKQERDNLKCRLDRMERRMSLLKHRIPDVELSENPTRQKGDHHPSTQCLSENLPSHTTEKSLKRKRASFEPQNLGKRFVTDLSVESRNKPTDTKLQPKVDRTNRSRSRTFTIPTEEIYNAWGYRARPGQIAADPSMLKELQKRTSIKKTDNVDNSVLRTKDNYHISFYQPVAEHIEIENKPDLLKGAQSQLTVEVPHWRIKMYTNQWGLEGTENMEDEIYTKRHTKPEIEEKRRKRWDLQRSREQAAYEKLREKEKGADVPIEENSNSVESFYPSLDNITHLEITDKIPVMVFGHGIPKMDATGFKLPWDVNMKKGHSHLRTRHTRNT</sequence>
<feature type="region of interest" description="Disordered" evidence="1">
    <location>
        <begin position="1"/>
        <end position="38"/>
    </location>
</feature>
<evidence type="ECO:0000256" key="1">
    <source>
        <dbReference type="SAM" id="MobiDB-lite"/>
    </source>
</evidence>
<protein>
    <submittedName>
        <fullName evidence="3">MSL1</fullName>
    </submittedName>
</protein>
<dbReference type="PANTHER" id="PTHR21656">
    <property type="entry name" value="MALE-SPECIFIC LETHAL-1 PROTEIN"/>
    <property type="match status" value="1"/>
</dbReference>
<dbReference type="Gene3D" id="6.10.250.2000">
    <property type="match status" value="1"/>
</dbReference>
<feature type="compositionally biased region" description="Polar residues" evidence="1">
    <location>
        <begin position="176"/>
        <end position="187"/>
    </location>
</feature>
<evidence type="ECO:0000313" key="3">
    <source>
        <dbReference type="EMBL" id="CAC5379724.1"/>
    </source>
</evidence>
<reference evidence="3 4" key="1">
    <citation type="submission" date="2020-06" db="EMBL/GenBank/DDBJ databases">
        <authorList>
            <person name="Li R."/>
            <person name="Bekaert M."/>
        </authorList>
    </citation>
    <scope>NUCLEOTIDE SEQUENCE [LARGE SCALE GENOMIC DNA]</scope>
    <source>
        <strain evidence="4">wild</strain>
    </source>
</reference>
<dbReference type="OrthoDB" id="6022555at2759"/>